<dbReference type="KEGG" id="clac:EG342_20655"/>
<dbReference type="EMBL" id="CP033924">
    <property type="protein sequence ID" value="AZA84150.1"/>
    <property type="molecule type" value="Genomic_DNA"/>
</dbReference>
<protein>
    <submittedName>
        <fullName evidence="1">Helix-turn-helix domain-containing protein</fullName>
    </submittedName>
    <submittedName>
        <fullName evidence="2">Transposase</fullName>
    </submittedName>
</protein>
<dbReference type="OrthoDB" id="1260127at2"/>
<dbReference type="Proteomes" id="UP000236262">
    <property type="component" value="Unassembled WGS sequence"/>
</dbReference>
<evidence type="ECO:0000313" key="4">
    <source>
        <dbReference type="Proteomes" id="UP000279972"/>
    </source>
</evidence>
<proteinExistence type="predicted"/>
<dbReference type="AlphaFoldDB" id="A0A3G6RRL5"/>
<dbReference type="EMBL" id="PPEH01000006">
    <property type="protein sequence ID" value="PNW12705.1"/>
    <property type="molecule type" value="Genomic_DNA"/>
</dbReference>
<evidence type="ECO:0000313" key="1">
    <source>
        <dbReference type="EMBL" id="AZA84150.1"/>
    </source>
</evidence>
<evidence type="ECO:0000313" key="3">
    <source>
        <dbReference type="Proteomes" id="UP000236262"/>
    </source>
</evidence>
<accession>A0A3G6RRL5</accession>
<reference evidence="1 4" key="2">
    <citation type="submission" date="2018-11" db="EMBL/GenBank/DDBJ databases">
        <title>Proposal to divide the Flavobacteriaceae and reorganize its genera based on Amino Acid Identity values calculated from whole genome sequences.</title>
        <authorList>
            <person name="Nicholson A.C."/>
            <person name="Gulvik C.A."/>
            <person name="Whitney A.M."/>
            <person name="Humrighouse B.W."/>
            <person name="Bell M."/>
            <person name="Holmes B."/>
            <person name="Steigerwalt A.G."/>
            <person name="Villarma A."/>
            <person name="Sheth M."/>
            <person name="Batra D."/>
            <person name="Pryor J."/>
            <person name="Bernardet J.-F."/>
            <person name="Hugo C."/>
            <person name="Kampfer P."/>
            <person name="Newman J."/>
            <person name="McQuiston J.R."/>
        </authorList>
    </citation>
    <scope>NUCLEOTIDE SEQUENCE [LARGE SCALE GENOMIC DNA]</scope>
    <source>
        <strain evidence="1 4">KC_1864</strain>
    </source>
</reference>
<keyword evidence="4" id="KW-1185">Reference proteome</keyword>
<sequence>MIKKIMKNAPDYKKIYSDLISVKYPEKKEVCTHLLSKKDLSVLDVIDINRILFSKDSKENTEFNQKHPSYNKPAIDQILEYQKKNQLNNSQLAQHFKLSRNTIAKWKNQFSVE</sequence>
<dbReference type="Proteomes" id="UP000279972">
    <property type="component" value="Chromosome"/>
</dbReference>
<reference evidence="2 3" key="1">
    <citation type="submission" date="2018-01" db="EMBL/GenBank/DDBJ databases">
        <title>Draft genome sequences of Chryseobacterium lactis NCTC11390, Chryseobacterium oncorhynchi 701B-08, and Chryseobacterium viscerum 687B-08.</title>
        <authorList>
            <person name="Jeong J.-J."/>
            <person name="Lee Y.J."/>
            <person name="Park B."/>
            <person name="Choi I.-G."/>
            <person name="Kim K.D."/>
        </authorList>
    </citation>
    <scope>NUCLEOTIDE SEQUENCE [LARGE SCALE GENOMIC DNA]</scope>
    <source>
        <strain evidence="2 3">NCTC11390</strain>
    </source>
</reference>
<gene>
    <name evidence="2" type="ORF">C1637_16815</name>
    <name evidence="1" type="ORF">EG342_20655</name>
</gene>
<evidence type="ECO:0000313" key="2">
    <source>
        <dbReference type="EMBL" id="PNW12705.1"/>
    </source>
</evidence>
<organism evidence="2 3">
    <name type="scientific">Chryseobacterium lactis</name>
    <dbReference type="NCBI Taxonomy" id="1241981"/>
    <lineage>
        <taxon>Bacteria</taxon>
        <taxon>Pseudomonadati</taxon>
        <taxon>Bacteroidota</taxon>
        <taxon>Flavobacteriia</taxon>
        <taxon>Flavobacteriales</taxon>
        <taxon>Weeksellaceae</taxon>
        <taxon>Chryseobacterium group</taxon>
        <taxon>Chryseobacterium</taxon>
    </lineage>
</organism>
<name>A0A3G6RRL5_CHRLC</name>